<feature type="transmembrane region" description="Helical" evidence="6">
    <location>
        <begin position="106"/>
        <end position="128"/>
    </location>
</feature>
<feature type="transmembrane region" description="Helical" evidence="6">
    <location>
        <begin position="169"/>
        <end position="188"/>
    </location>
</feature>
<protein>
    <submittedName>
        <fullName evidence="8">MFS transporter</fullName>
    </submittedName>
</protein>
<dbReference type="InterPro" id="IPR050189">
    <property type="entry name" value="MFS_Efflux_Transporters"/>
</dbReference>
<feature type="transmembrane region" description="Helical" evidence="6">
    <location>
        <begin position="372"/>
        <end position="394"/>
    </location>
</feature>
<feature type="transmembrane region" description="Helical" evidence="6">
    <location>
        <begin position="215"/>
        <end position="235"/>
    </location>
</feature>
<proteinExistence type="predicted"/>
<reference evidence="8 9" key="1">
    <citation type="submission" date="2018-11" db="EMBL/GenBank/DDBJ databases">
        <title>Taxonoimc description of Halomarina strain SPP-AMP-1.</title>
        <authorList>
            <person name="Pal Y."/>
            <person name="Srinivasana K."/>
            <person name="Verma A."/>
            <person name="Kumar P."/>
        </authorList>
    </citation>
    <scope>NUCLEOTIDE SEQUENCE [LARGE SCALE GENOMIC DNA]</scope>
    <source>
        <strain evidence="8 9">SPP-AMP-1</strain>
    </source>
</reference>
<dbReference type="InterPro" id="IPR036259">
    <property type="entry name" value="MFS_trans_sf"/>
</dbReference>
<name>A0A3P3RDI8_9EURY</name>
<comment type="subcellular location">
    <subcellularLocation>
        <location evidence="1">Cell membrane</location>
        <topology evidence="1">Multi-pass membrane protein</topology>
    </subcellularLocation>
</comment>
<feature type="transmembrane region" description="Helical" evidence="6">
    <location>
        <begin position="305"/>
        <end position="330"/>
    </location>
</feature>
<dbReference type="Proteomes" id="UP000282322">
    <property type="component" value="Unassembled WGS sequence"/>
</dbReference>
<dbReference type="PROSITE" id="PS50850">
    <property type="entry name" value="MFS"/>
    <property type="match status" value="1"/>
</dbReference>
<feature type="transmembrane region" description="Helical" evidence="6">
    <location>
        <begin position="51"/>
        <end position="74"/>
    </location>
</feature>
<feature type="transmembrane region" description="Helical" evidence="6">
    <location>
        <begin position="247"/>
        <end position="267"/>
    </location>
</feature>
<evidence type="ECO:0000313" key="8">
    <source>
        <dbReference type="EMBL" id="RRJ31465.1"/>
    </source>
</evidence>
<keyword evidence="9" id="KW-1185">Reference proteome</keyword>
<dbReference type="PANTHER" id="PTHR43124">
    <property type="entry name" value="PURINE EFFLUX PUMP PBUE"/>
    <property type="match status" value="1"/>
</dbReference>
<feature type="transmembrane region" description="Helical" evidence="6">
    <location>
        <begin position="12"/>
        <end position="31"/>
    </location>
</feature>
<dbReference type="SUPFAM" id="SSF103473">
    <property type="entry name" value="MFS general substrate transporter"/>
    <property type="match status" value="1"/>
</dbReference>
<sequence>MSTENPRSFHWPMLVTLLLIPVMAAFSGALINPTIPAIQNTFSHLPNSETLAQLVSTMSAPIVVIVAPIVGYLLDRYQRKPVLIMAILIYGIGTSIAFFLDSLYLILATRVFDGIAIASIMVTVPTLISDYYSGSRREVVMGWYGAIQAGGGAVAALFGGVIADIHWRYIFLIYALALLLVPPVIRYLPEPSVTRNDEEISRTEAAVKIVRESPVLLLVSIYALMTFTMLTMNLIQIEVPYYLQESVGVSGSMTGITLSGFMVLWAVSSAMYGRMKRRLRYTTILVIAFSIATVGYTIISATSNFLVVFFGILTAAGGIGLVVPTVNDWVAAIVKEEYRGRALSGVTTMMYLGFAVSPFAPTPLVNRFGRQGMLLVWAGFLLVITVVMGTLWWFSRGSTTVATPAADHTE</sequence>
<dbReference type="InterPro" id="IPR020846">
    <property type="entry name" value="MFS_dom"/>
</dbReference>
<dbReference type="PANTHER" id="PTHR43124:SF3">
    <property type="entry name" value="CHLORAMPHENICOL EFFLUX PUMP RV0191"/>
    <property type="match status" value="1"/>
</dbReference>
<dbReference type="GO" id="GO:0005886">
    <property type="term" value="C:plasma membrane"/>
    <property type="evidence" value="ECO:0007669"/>
    <property type="project" value="UniProtKB-SubCell"/>
</dbReference>
<evidence type="ECO:0000256" key="1">
    <source>
        <dbReference type="ARBA" id="ARBA00004651"/>
    </source>
</evidence>
<feature type="transmembrane region" description="Helical" evidence="6">
    <location>
        <begin position="140"/>
        <end position="163"/>
    </location>
</feature>
<feature type="transmembrane region" description="Helical" evidence="6">
    <location>
        <begin position="81"/>
        <end position="100"/>
    </location>
</feature>
<dbReference type="InterPro" id="IPR011701">
    <property type="entry name" value="MFS"/>
</dbReference>
<keyword evidence="4 6" id="KW-1133">Transmembrane helix</keyword>
<evidence type="ECO:0000256" key="6">
    <source>
        <dbReference type="SAM" id="Phobius"/>
    </source>
</evidence>
<comment type="caution">
    <text evidence="8">The sequence shown here is derived from an EMBL/GenBank/DDBJ whole genome shotgun (WGS) entry which is preliminary data.</text>
</comment>
<evidence type="ECO:0000313" key="9">
    <source>
        <dbReference type="Proteomes" id="UP000282322"/>
    </source>
</evidence>
<accession>A0A3P3RDI8</accession>
<dbReference type="InterPro" id="IPR001958">
    <property type="entry name" value="Tet-R_TetA/multi-R_MdtG-like"/>
</dbReference>
<evidence type="ECO:0000256" key="2">
    <source>
        <dbReference type="ARBA" id="ARBA00022475"/>
    </source>
</evidence>
<keyword evidence="5 6" id="KW-0472">Membrane</keyword>
<evidence type="ECO:0000256" key="3">
    <source>
        <dbReference type="ARBA" id="ARBA00022692"/>
    </source>
</evidence>
<dbReference type="CDD" id="cd17473">
    <property type="entry name" value="MFS_arabinose_efflux_permease_like"/>
    <property type="match status" value="1"/>
</dbReference>
<organism evidence="8 9">
    <name type="scientific">Halocatena pleomorpha</name>
    <dbReference type="NCBI Taxonomy" id="1785090"/>
    <lineage>
        <taxon>Archaea</taxon>
        <taxon>Methanobacteriati</taxon>
        <taxon>Methanobacteriota</taxon>
        <taxon>Stenosarchaea group</taxon>
        <taxon>Halobacteria</taxon>
        <taxon>Halobacteriales</taxon>
        <taxon>Natronomonadaceae</taxon>
        <taxon>Halocatena</taxon>
    </lineage>
</organism>
<dbReference type="AlphaFoldDB" id="A0A3P3RDI8"/>
<dbReference type="PRINTS" id="PR01035">
    <property type="entry name" value="TCRTETA"/>
</dbReference>
<keyword evidence="3 6" id="KW-0812">Transmembrane</keyword>
<evidence type="ECO:0000256" key="4">
    <source>
        <dbReference type="ARBA" id="ARBA00022989"/>
    </source>
</evidence>
<feature type="transmembrane region" description="Helical" evidence="6">
    <location>
        <begin position="279"/>
        <end position="299"/>
    </location>
</feature>
<keyword evidence="2" id="KW-1003">Cell membrane</keyword>
<dbReference type="GO" id="GO:0022857">
    <property type="term" value="F:transmembrane transporter activity"/>
    <property type="evidence" value="ECO:0007669"/>
    <property type="project" value="InterPro"/>
</dbReference>
<dbReference type="RefSeq" id="WP_124954417.1">
    <property type="nucleotide sequence ID" value="NZ_RRCH01000014.1"/>
</dbReference>
<dbReference type="Gene3D" id="1.20.1250.20">
    <property type="entry name" value="MFS general substrate transporter like domains"/>
    <property type="match status" value="1"/>
</dbReference>
<dbReference type="OrthoDB" id="117970at2157"/>
<dbReference type="EMBL" id="RRCH01000014">
    <property type="protein sequence ID" value="RRJ31465.1"/>
    <property type="molecule type" value="Genomic_DNA"/>
</dbReference>
<evidence type="ECO:0000256" key="5">
    <source>
        <dbReference type="ARBA" id="ARBA00023136"/>
    </source>
</evidence>
<evidence type="ECO:0000259" key="7">
    <source>
        <dbReference type="PROSITE" id="PS50850"/>
    </source>
</evidence>
<feature type="domain" description="Major facilitator superfamily (MFS) profile" evidence="7">
    <location>
        <begin position="13"/>
        <end position="396"/>
    </location>
</feature>
<gene>
    <name evidence="8" type="ORF">EIK79_07050</name>
</gene>
<dbReference type="Pfam" id="PF07690">
    <property type="entry name" value="MFS_1"/>
    <property type="match status" value="1"/>
</dbReference>
<feature type="transmembrane region" description="Helical" evidence="6">
    <location>
        <begin position="342"/>
        <end position="360"/>
    </location>
</feature>